<reference evidence="5 6" key="1">
    <citation type="submission" date="2019-06" db="EMBL/GenBank/DDBJ databases">
        <title>Genomics analysis of Aphanomyces spp. identifies a new class of oomycete effector associated with host adaptation.</title>
        <authorList>
            <person name="Gaulin E."/>
        </authorList>
    </citation>
    <scope>NUCLEOTIDE SEQUENCE [LARGE SCALE GENOMIC DNA]</scope>
    <source>
        <strain evidence="5 6">E</strain>
    </source>
</reference>
<evidence type="ECO:0000313" key="6">
    <source>
        <dbReference type="Proteomes" id="UP000469452"/>
    </source>
</evidence>
<dbReference type="Proteomes" id="UP000469452">
    <property type="component" value="Unassembled WGS sequence"/>
</dbReference>
<feature type="non-terminal residue" evidence="5">
    <location>
        <position position="357"/>
    </location>
</feature>
<dbReference type="InterPro" id="IPR036875">
    <property type="entry name" value="Znf_CCHC_sf"/>
</dbReference>
<dbReference type="Pfam" id="PF03732">
    <property type="entry name" value="Retrotrans_gag"/>
    <property type="match status" value="1"/>
</dbReference>
<keyword evidence="1" id="KW-0863">Zinc-finger</keyword>
<dbReference type="EMBL" id="VJMI01005869">
    <property type="protein sequence ID" value="KAF0768114.1"/>
    <property type="molecule type" value="Genomic_DNA"/>
</dbReference>
<feature type="region of interest" description="Disordered" evidence="3">
    <location>
        <begin position="245"/>
        <end position="273"/>
    </location>
</feature>
<dbReference type="PANTHER" id="PTHR33223">
    <property type="entry name" value="CCHC-TYPE DOMAIN-CONTAINING PROTEIN"/>
    <property type="match status" value="1"/>
</dbReference>
<dbReference type="VEuPathDB" id="FungiDB:H257_19098"/>
<dbReference type="Gene3D" id="4.10.60.10">
    <property type="entry name" value="Zinc finger, CCHC-type"/>
    <property type="match status" value="1"/>
</dbReference>
<dbReference type="SMART" id="SM00343">
    <property type="entry name" value="ZnF_C2HC"/>
    <property type="match status" value="1"/>
</dbReference>
<feature type="domain" description="CCHC-type" evidence="4">
    <location>
        <begin position="304"/>
        <end position="320"/>
    </location>
</feature>
<keyword evidence="1" id="KW-0479">Metal-binding</keyword>
<feature type="compositionally biased region" description="Basic and acidic residues" evidence="3">
    <location>
        <begin position="252"/>
        <end position="262"/>
    </location>
</feature>
<evidence type="ECO:0000256" key="2">
    <source>
        <dbReference type="SAM" id="Coils"/>
    </source>
</evidence>
<dbReference type="InterPro" id="IPR001878">
    <property type="entry name" value="Znf_CCHC"/>
</dbReference>
<keyword evidence="2" id="KW-0175">Coiled coil</keyword>
<keyword evidence="1" id="KW-0862">Zinc</keyword>
<dbReference type="AlphaFoldDB" id="A0A6A5AEQ5"/>
<evidence type="ECO:0000259" key="4">
    <source>
        <dbReference type="PROSITE" id="PS50158"/>
    </source>
</evidence>
<accession>A0A6A5AEQ5</accession>
<name>A0A6A5AEQ5_APHAT</name>
<evidence type="ECO:0000313" key="5">
    <source>
        <dbReference type="EMBL" id="KAF0768114.1"/>
    </source>
</evidence>
<evidence type="ECO:0000256" key="1">
    <source>
        <dbReference type="PROSITE-ProRule" id="PRU00047"/>
    </source>
</evidence>
<dbReference type="GO" id="GO:0003676">
    <property type="term" value="F:nucleic acid binding"/>
    <property type="evidence" value="ECO:0007669"/>
    <property type="project" value="InterPro"/>
</dbReference>
<sequence>MEEVFARLVGTMEHQQQMIQQLLEAQTQAQAQALANQQAQQENQLKAQQDMQAALLQCVSSNGDQGRSQPRDTEKRVEGLSMRSFHGHLNESIGLYIHRVMLFAVKNLKYETDVTVEARCLAMVVANLQGQAAAWYQELVSQGHGFTTLAEFEHGLREEFEPSDLQERLRDRLFALQQKGCKDLVEYIEKFRRVCTDVQEMSELDKVTFFIRGLKLKTREEVKYRQSKTLSEAIKAALEYERAHSVSLSSMKRPDKPNRWNRTDNGSVQREGHVPRLESQVSTDMEVDNVKMQGSRRKDSSNIRCYNCQKLGHIATECRKPMTLISGQTPPSHQNNLEVHEQVSNDDVERISFGVVK</sequence>
<gene>
    <name evidence="5" type="ORF">AaE_002808</name>
</gene>
<proteinExistence type="predicted"/>
<protein>
    <recommendedName>
        <fullName evidence="4">CCHC-type domain-containing protein</fullName>
    </recommendedName>
</protein>
<dbReference type="Pfam" id="PF00098">
    <property type="entry name" value="zf-CCHC"/>
    <property type="match status" value="1"/>
</dbReference>
<evidence type="ECO:0000256" key="3">
    <source>
        <dbReference type="SAM" id="MobiDB-lite"/>
    </source>
</evidence>
<dbReference type="PANTHER" id="PTHR33223:SF6">
    <property type="entry name" value="CCHC-TYPE DOMAIN-CONTAINING PROTEIN"/>
    <property type="match status" value="1"/>
</dbReference>
<dbReference type="PROSITE" id="PS50158">
    <property type="entry name" value="ZF_CCHC"/>
    <property type="match status" value="1"/>
</dbReference>
<comment type="caution">
    <text evidence="5">The sequence shown here is derived from an EMBL/GenBank/DDBJ whole genome shotgun (WGS) entry which is preliminary data.</text>
</comment>
<organism evidence="5 6">
    <name type="scientific">Aphanomyces astaci</name>
    <name type="common">Crayfish plague agent</name>
    <dbReference type="NCBI Taxonomy" id="112090"/>
    <lineage>
        <taxon>Eukaryota</taxon>
        <taxon>Sar</taxon>
        <taxon>Stramenopiles</taxon>
        <taxon>Oomycota</taxon>
        <taxon>Saprolegniomycetes</taxon>
        <taxon>Saprolegniales</taxon>
        <taxon>Verrucalvaceae</taxon>
        <taxon>Aphanomyces</taxon>
    </lineage>
</organism>
<dbReference type="InterPro" id="IPR005162">
    <property type="entry name" value="Retrotrans_gag_dom"/>
</dbReference>
<dbReference type="SUPFAM" id="SSF57756">
    <property type="entry name" value="Retrovirus zinc finger-like domains"/>
    <property type="match status" value="1"/>
</dbReference>
<dbReference type="GO" id="GO:0008270">
    <property type="term" value="F:zinc ion binding"/>
    <property type="evidence" value="ECO:0007669"/>
    <property type="project" value="UniProtKB-KW"/>
</dbReference>
<feature type="coiled-coil region" evidence="2">
    <location>
        <begin position="12"/>
        <end position="51"/>
    </location>
</feature>